<name>A0A5C4WL55_9ACTN</name>
<dbReference type="Proteomes" id="UP000313231">
    <property type="component" value="Unassembled WGS sequence"/>
</dbReference>
<dbReference type="Gene3D" id="3.10.129.10">
    <property type="entry name" value="Hotdog Thioesterase"/>
    <property type="match status" value="1"/>
</dbReference>
<organism evidence="3 4">
    <name type="scientific">Nocardioides albidus</name>
    <dbReference type="NCBI Taxonomy" id="1517589"/>
    <lineage>
        <taxon>Bacteria</taxon>
        <taxon>Bacillati</taxon>
        <taxon>Actinomycetota</taxon>
        <taxon>Actinomycetes</taxon>
        <taxon>Propionibacteriales</taxon>
        <taxon>Nocardioidaceae</taxon>
        <taxon>Nocardioides</taxon>
    </lineage>
</organism>
<protein>
    <submittedName>
        <fullName evidence="3">PaaI family thioesterase</fullName>
    </submittedName>
</protein>
<dbReference type="AlphaFoldDB" id="A0A5C4WL55"/>
<dbReference type="EMBL" id="VDMP01000013">
    <property type="protein sequence ID" value="TNM48286.1"/>
    <property type="molecule type" value="Genomic_DNA"/>
</dbReference>
<dbReference type="CDD" id="cd03443">
    <property type="entry name" value="PaaI_thioesterase"/>
    <property type="match status" value="1"/>
</dbReference>
<dbReference type="SUPFAM" id="SSF54637">
    <property type="entry name" value="Thioesterase/thiol ester dehydrase-isomerase"/>
    <property type="match status" value="1"/>
</dbReference>
<keyword evidence="1" id="KW-0378">Hydrolase</keyword>
<comment type="caution">
    <text evidence="3">The sequence shown here is derived from an EMBL/GenBank/DDBJ whole genome shotgun (WGS) entry which is preliminary data.</text>
</comment>
<accession>A0A5C4WL55</accession>
<evidence type="ECO:0000313" key="3">
    <source>
        <dbReference type="EMBL" id="TNM48286.1"/>
    </source>
</evidence>
<dbReference type="InterPro" id="IPR003736">
    <property type="entry name" value="PAAI_dom"/>
</dbReference>
<dbReference type="NCBIfam" id="TIGR00369">
    <property type="entry name" value="unchar_dom_1"/>
    <property type="match status" value="1"/>
</dbReference>
<dbReference type="RefSeq" id="WP_139621185.1">
    <property type="nucleotide sequence ID" value="NZ_VDMP01000013.1"/>
</dbReference>
<keyword evidence="4" id="KW-1185">Reference proteome</keyword>
<reference evidence="3 4" key="1">
    <citation type="journal article" date="2016" name="Int. J. Syst. Evol. Microbiol.">
        <title>Nocardioides albidus sp. nov., an actinobacterium isolated from garden soil.</title>
        <authorList>
            <person name="Singh H."/>
            <person name="Du J."/>
            <person name="Trinh H."/>
            <person name="Won K."/>
            <person name="Yang J.E."/>
            <person name="Yin C."/>
            <person name="Kook M."/>
            <person name="Yi T.H."/>
        </authorList>
    </citation>
    <scope>NUCLEOTIDE SEQUENCE [LARGE SCALE GENOMIC DNA]</scope>
    <source>
        <strain evidence="3 4">CCTCC AB 2015297</strain>
    </source>
</reference>
<evidence type="ECO:0000256" key="1">
    <source>
        <dbReference type="ARBA" id="ARBA00022801"/>
    </source>
</evidence>
<dbReference type="OrthoDB" id="32575at2"/>
<evidence type="ECO:0000313" key="4">
    <source>
        <dbReference type="Proteomes" id="UP000313231"/>
    </source>
</evidence>
<proteinExistence type="predicted"/>
<feature type="domain" description="Thioesterase" evidence="2">
    <location>
        <begin position="51"/>
        <end position="120"/>
    </location>
</feature>
<dbReference type="InterPro" id="IPR029069">
    <property type="entry name" value="HotDog_dom_sf"/>
</dbReference>
<dbReference type="InterPro" id="IPR006683">
    <property type="entry name" value="Thioestr_dom"/>
</dbReference>
<dbReference type="Pfam" id="PF03061">
    <property type="entry name" value="4HBT"/>
    <property type="match status" value="1"/>
</dbReference>
<evidence type="ECO:0000259" key="2">
    <source>
        <dbReference type="Pfam" id="PF03061"/>
    </source>
</evidence>
<dbReference type="GO" id="GO:0016289">
    <property type="term" value="F:acyl-CoA hydrolase activity"/>
    <property type="evidence" value="ECO:0007669"/>
    <property type="project" value="UniProtKB-ARBA"/>
</dbReference>
<gene>
    <name evidence="3" type="ORF">FHP29_01910</name>
</gene>
<sequence length="146" mass="15197">MTTPLPRVSDVIETMPIARLLGLTVESAAPDQTVISMPVRPDLTFDGVHCQGGVVAMLADFAAVRAAFAAVVAEGRFVATTAIEAHNLRPARGQRLVAVGRLIGRPGRTMVAAADVYCDSPDGEHCLTGLFTATALDPSAATRRAG</sequence>